<evidence type="ECO:0008006" key="3">
    <source>
        <dbReference type="Google" id="ProtNLM"/>
    </source>
</evidence>
<dbReference type="EMBL" id="CARXXK010000152">
    <property type="protein sequence ID" value="CAI6370037.1"/>
    <property type="molecule type" value="Genomic_DNA"/>
</dbReference>
<protein>
    <recommendedName>
        <fullName evidence="3">Nuclease HARBI1</fullName>
    </recommendedName>
</protein>
<organism evidence="1 2">
    <name type="scientific">Macrosiphum euphorbiae</name>
    <name type="common">potato aphid</name>
    <dbReference type="NCBI Taxonomy" id="13131"/>
    <lineage>
        <taxon>Eukaryota</taxon>
        <taxon>Metazoa</taxon>
        <taxon>Ecdysozoa</taxon>
        <taxon>Arthropoda</taxon>
        <taxon>Hexapoda</taxon>
        <taxon>Insecta</taxon>
        <taxon>Pterygota</taxon>
        <taxon>Neoptera</taxon>
        <taxon>Paraneoptera</taxon>
        <taxon>Hemiptera</taxon>
        <taxon>Sternorrhyncha</taxon>
        <taxon>Aphidomorpha</taxon>
        <taxon>Aphidoidea</taxon>
        <taxon>Aphididae</taxon>
        <taxon>Macrosiphini</taxon>
        <taxon>Macrosiphum</taxon>
    </lineage>
</organism>
<evidence type="ECO:0000313" key="1">
    <source>
        <dbReference type="EMBL" id="CAI6370037.1"/>
    </source>
</evidence>
<gene>
    <name evidence="1" type="ORF">MEUPH1_LOCUS24203</name>
</gene>
<name>A0AAV0XQB9_9HEMI</name>
<keyword evidence="2" id="KW-1185">Reference proteome</keyword>
<reference evidence="1 2" key="1">
    <citation type="submission" date="2023-01" db="EMBL/GenBank/DDBJ databases">
        <authorList>
            <person name="Whitehead M."/>
        </authorList>
    </citation>
    <scope>NUCLEOTIDE SEQUENCE [LARGE SCALE GENOMIC DNA]</scope>
</reference>
<evidence type="ECO:0000313" key="2">
    <source>
        <dbReference type="Proteomes" id="UP001160148"/>
    </source>
</evidence>
<accession>A0AAV0XQB9</accession>
<proteinExistence type="predicted"/>
<dbReference type="AlphaFoldDB" id="A0AAV0XQB9"/>
<comment type="caution">
    <text evidence="1">The sequence shown here is derived from an EMBL/GenBank/DDBJ whole genome shotgun (WGS) entry which is preliminary data.</text>
</comment>
<sequence>MLLDLIKHQIVKQDTQLREAIPVHDRLMVTLRFLASGDAYSSLQYLFRIPPCTIGRIVFEVCQAIYDNLKEKYLKCPSSTEELKKCANQFALKWQFPHCFGAIDGKHITIVAPQNTPHKVKYVTLATCALHNFLISTSNYYLCPGSVDSENPITREIVNGEWRNELQPEGTLFPLERGRQRNYSISQKDVRDEFREYFMTTAGEVQWQYPFIC</sequence>
<dbReference type="Proteomes" id="UP001160148">
    <property type="component" value="Unassembled WGS sequence"/>
</dbReference>